<evidence type="ECO:0000256" key="5">
    <source>
        <dbReference type="ARBA" id="ARBA00022679"/>
    </source>
</evidence>
<dbReference type="NCBIfam" id="TIGR00482">
    <property type="entry name" value="nicotinate (nicotinamide) nucleotide adenylyltransferase"/>
    <property type="match status" value="1"/>
</dbReference>
<evidence type="ECO:0000256" key="2">
    <source>
        <dbReference type="ARBA" id="ARBA00005019"/>
    </source>
</evidence>
<evidence type="ECO:0000256" key="11">
    <source>
        <dbReference type="HAMAP-Rule" id="MF_00244"/>
    </source>
</evidence>
<dbReference type="Gene3D" id="3.40.50.620">
    <property type="entry name" value="HUPs"/>
    <property type="match status" value="1"/>
</dbReference>
<dbReference type="EC" id="2.7.7.18" evidence="11"/>
<evidence type="ECO:0000256" key="7">
    <source>
        <dbReference type="ARBA" id="ARBA00022741"/>
    </source>
</evidence>
<gene>
    <name evidence="11" type="primary">nadD</name>
    <name evidence="13" type="ORF">OI18_01175</name>
</gene>
<evidence type="ECO:0000256" key="8">
    <source>
        <dbReference type="ARBA" id="ARBA00022840"/>
    </source>
</evidence>
<dbReference type="UniPathway" id="UPA00253">
    <property type="reaction ID" value="UER00332"/>
</dbReference>
<dbReference type="CDD" id="cd02165">
    <property type="entry name" value="NMNAT"/>
    <property type="match status" value="1"/>
</dbReference>
<feature type="domain" description="Cytidyltransferase-like" evidence="12">
    <location>
        <begin position="5"/>
        <end position="165"/>
    </location>
</feature>
<evidence type="ECO:0000256" key="9">
    <source>
        <dbReference type="ARBA" id="ARBA00023027"/>
    </source>
</evidence>
<protein>
    <recommendedName>
        <fullName evidence="11">Probable nicotinate-nucleotide adenylyltransferase</fullName>
        <ecNumber evidence="11">2.7.7.18</ecNumber>
    </recommendedName>
    <alternativeName>
        <fullName evidence="11">Deamido-NAD(+) diphosphorylase</fullName>
    </alternativeName>
    <alternativeName>
        <fullName evidence="11">Deamido-NAD(+) pyrophosphorylase</fullName>
    </alternativeName>
    <alternativeName>
        <fullName evidence="11">Nicotinate mononucleotide adenylyltransferase</fullName>
        <shortName evidence="11">NaMN adenylyltransferase</shortName>
    </alternativeName>
</protein>
<dbReference type="RefSeq" id="WP_039136300.1">
    <property type="nucleotide sequence ID" value="NZ_JSVC01000001.1"/>
</dbReference>
<keyword evidence="5 11" id="KW-0808">Transferase</keyword>
<dbReference type="GO" id="GO:0005524">
    <property type="term" value="F:ATP binding"/>
    <property type="evidence" value="ECO:0007669"/>
    <property type="project" value="UniProtKB-KW"/>
</dbReference>
<dbReference type="Pfam" id="PF01467">
    <property type="entry name" value="CTP_transf_like"/>
    <property type="match status" value="1"/>
</dbReference>
<evidence type="ECO:0000259" key="12">
    <source>
        <dbReference type="Pfam" id="PF01467"/>
    </source>
</evidence>
<evidence type="ECO:0000256" key="10">
    <source>
        <dbReference type="ARBA" id="ARBA00048721"/>
    </source>
</evidence>
<comment type="function">
    <text evidence="1 11">Catalyzes the reversible adenylation of nicotinate mononucleotide (NaMN) to nicotinic acid adenine dinucleotide (NaAD).</text>
</comment>
<keyword evidence="8 11" id="KW-0067">ATP-binding</keyword>
<evidence type="ECO:0000256" key="1">
    <source>
        <dbReference type="ARBA" id="ARBA00002324"/>
    </source>
</evidence>
<evidence type="ECO:0000256" key="3">
    <source>
        <dbReference type="ARBA" id="ARBA00009014"/>
    </source>
</evidence>
<dbReference type="InterPro" id="IPR005248">
    <property type="entry name" value="NadD/NMNAT"/>
</dbReference>
<comment type="pathway">
    <text evidence="2 11">Cofactor biosynthesis; NAD(+) biosynthesis; deamido-NAD(+) from nicotinate D-ribonucleotide: step 1/1.</text>
</comment>
<sequence>MKIGLYFGSFNPIHTGHCIIANFIATNTDLQQVWFVVSPQNPFKPAAALLNEYDRLHLVKLAIDNMPNLRASDIEFHLPRPSYTIDTLTYLEEKFPQHSFSVILGSDGLQNFSKWKNAGRLAEKYNFYVYPRPGFPVESGTEAPLPNMTIVEAPMLDISATFIRNMIRNGKDIRFLVPDPVKEEIEKNLYYR</sequence>
<dbReference type="PANTHER" id="PTHR39321">
    <property type="entry name" value="NICOTINATE-NUCLEOTIDE ADENYLYLTRANSFERASE-RELATED"/>
    <property type="match status" value="1"/>
</dbReference>
<accession>A0A0C1LA48</accession>
<dbReference type="Proteomes" id="UP000031408">
    <property type="component" value="Unassembled WGS sequence"/>
</dbReference>
<dbReference type="InterPro" id="IPR014729">
    <property type="entry name" value="Rossmann-like_a/b/a_fold"/>
</dbReference>
<proteinExistence type="inferred from homology"/>
<organism evidence="13 14">
    <name type="scientific">Flavihumibacter solisilvae</name>
    <dbReference type="NCBI Taxonomy" id="1349421"/>
    <lineage>
        <taxon>Bacteria</taxon>
        <taxon>Pseudomonadati</taxon>
        <taxon>Bacteroidota</taxon>
        <taxon>Chitinophagia</taxon>
        <taxon>Chitinophagales</taxon>
        <taxon>Chitinophagaceae</taxon>
        <taxon>Flavihumibacter</taxon>
    </lineage>
</organism>
<dbReference type="AlphaFoldDB" id="A0A0C1LA48"/>
<keyword evidence="14" id="KW-1185">Reference proteome</keyword>
<dbReference type="GO" id="GO:0004515">
    <property type="term" value="F:nicotinate-nucleotide adenylyltransferase activity"/>
    <property type="evidence" value="ECO:0007669"/>
    <property type="project" value="UniProtKB-UniRule"/>
</dbReference>
<dbReference type="InterPro" id="IPR004821">
    <property type="entry name" value="Cyt_trans-like"/>
</dbReference>
<name>A0A0C1LA48_9BACT</name>
<comment type="similarity">
    <text evidence="3 11">Belongs to the NadD family.</text>
</comment>
<evidence type="ECO:0000313" key="13">
    <source>
        <dbReference type="EMBL" id="KIC96391.1"/>
    </source>
</evidence>
<keyword evidence="6 11" id="KW-0548">Nucleotidyltransferase</keyword>
<reference evidence="13 14" key="1">
    <citation type="submission" date="2014-11" db="EMBL/GenBank/DDBJ databases">
        <title>Genome sequence of Flavihumibacter solisilvae 3-3.</title>
        <authorList>
            <person name="Zhou G."/>
            <person name="Li M."/>
            <person name="Wang G."/>
        </authorList>
    </citation>
    <scope>NUCLEOTIDE SEQUENCE [LARGE SCALE GENOMIC DNA]</scope>
    <source>
        <strain evidence="13 14">3-3</strain>
    </source>
</reference>
<comment type="caution">
    <text evidence="13">The sequence shown here is derived from an EMBL/GenBank/DDBJ whole genome shotgun (WGS) entry which is preliminary data.</text>
</comment>
<dbReference type="STRING" id="1349421.OI18_01175"/>
<dbReference type="GO" id="GO:0009435">
    <property type="term" value="P:NAD+ biosynthetic process"/>
    <property type="evidence" value="ECO:0007669"/>
    <property type="project" value="UniProtKB-UniRule"/>
</dbReference>
<dbReference type="SUPFAM" id="SSF52374">
    <property type="entry name" value="Nucleotidylyl transferase"/>
    <property type="match status" value="1"/>
</dbReference>
<dbReference type="HAMAP" id="MF_00244">
    <property type="entry name" value="NaMN_adenylyltr"/>
    <property type="match status" value="1"/>
</dbReference>
<evidence type="ECO:0000256" key="4">
    <source>
        <dbReference type="ARBA" id="ARBA00022642"/>
    </source>
</evidence>
<dbReference type="PANTHER" id="PTHR39321:SF3">
    <property type="entry name" value="PHOSPHOPANTETHEINE ADENYLYLTRANSFERASE"/>
    <property type="match status" value="1"/>
</dbReference>
<keyword evidence="4 11" id="KW-0662">Pyridine nucleotide biosynthesis</keyword>
<keyword evidence="9 11" id="KW-0520">NAD</keyword>
<evidence type="ECO:0000313" key="14">
    <source>
        <dbReference type="Proteomes" id="UP000031408"/>
    </source>
</evidence>
<comment type="catalytic activity">
    <reaction evidence="10 11">
        <text>nicotinate beta-D-ribonucleotide + ATP + H(+) = deamido-NAD(+) + diphosphate</text>
        <dbReference type="Rhea" id="RHEA:22860"/>
        <dbReference type="ChEBI" id="CHEBI:15378"/>
        <dbReference type="ChEBI" id="CHEBI:30616"/>
        <dbReference type="ChEBI" id="CHEBI:33019"/>
        <dbReference type="ChEBI" id="CHEBI:57502"/>
        <dbReference type="ChEBI" id="CHEBI:58437"/>
        <dbReference type="EC" id="2.7.7.18"/>
    </reaction>
</comment>
<dbReference type="EMBL" id="JSVC01000001">
    <property type="protein sequence ID" value="KIC96391.1"/>
    <property type="molecule type" value="Genomic_DNA"/>
</dbReference>
<evidence type="ECO:0000256" key="6">
    <source>
        <dbReference type="ARBA" id="ARBA00022695"/>
    </source>
</evidence>
<keyword evidence="7 11" id="KW-0547">Nucleotide-binding</keyword>
<dbReference type="OrthoDB" id="5295945at2"/>